<keyword evidence="6" id="KW-0472">Membrane</keyword>
<keyword evidence="10" id="KW-1185">Reference proteome</keyword>
<keyword evidence="3" id="KW-0813">Transport</keyword>
<evidence type="ECO:0000313" key="9">
    <source>
        <dbReference type="EMBL" id="ADB17424.1"/>
    </source>
</evidence>
<evidence type="ECO:0000256" key="3">
    <source>
        <dbReference type="ARBA" id="ARBA00022448"/>
    </source>
</evidence>
<dbReference type="SUPFAM" id="SSF56954">
    <property type="entry name" value="Outer membrane efflux proteins (OEP)"/>
    <property type="match status" value="1"/>
</dbReference>
<evidence type="ECO:0000313" key="10">
    <source>
        <dbReference type="Proteomes" id="UP000001887"/>
    </source>
</evidence>
<proteinExistence type="inferred from homology"/>
<dbReference type="GO" id="GO:0015562">
    <property type="term" value="F:efflux transmembrane transporter activity"/>
    <property type="evidence" value="ECO:0007669"/>
    <property type="project" value="InterPro"/>
</dbReference>
<keyword evidence="5" id="KW-0812">Transmembrane</keyword>
<feature type="region of interest" description="Disordered" evidence="8">
    <location>
        <begin position="7"/>
        <end position="101"/>
    </location>
</feature>
<keyword evidence="4" id="KW-1134">Transmembrane beta strand</keyword>
<feature type="compositionally biased region" description="Low complexity" evidence="8">
    <location>
        <begin position="53"/>
        <end position="63"/>
    </location>
</feature>
<sequence length="610" mass="65952" precursor="true">MVLALVLAGGTGCGTTRSQTTPPTAPMPQAASRAPSESSPAAHDPSRRTAFLPAVSQVSMQVPVQPPDAAPLPPPLSGPMLAPIPAPMPRPMNGPPTGPMPAPRIVPLPAPDPDPNSPAGGAPEVLPLPLGMGDRSPTLPERSPADRLQNLIESADPSAENFEKAPLSLEQLMGSVVQQFPLVLSALEEQQIASGRAQAAQGAFDLKVAAESMNLAEGFYENYRHAVKAEQATWMGGSLYGQYRLGDGDFQPWYKERETNEGGELKVGWLTPLLRGREIDERRAEIMKADLDLAAAEPIVQQQVLEALSVASYVYWSWVAAGQNFMVTQELLEVAKNRQAALARQVELENIARVELMQNERLIASREAKLVEAKRKLQAAAIKLSLFLRDPIGNPIIPSVAELPPNFPPIDPALHTKLETDIASAIDIRPEIRQLALARESVSIDLAQGNNDLMPNLSTVIEVSKDVGAKASSSGDKTPLELEAGLVFDMPVQRNKASGKIRASQAKLSQLAIKQQFTMEKIATEVQDAHSARDAAIERLAQTRENVRLARELVNAEYRSFELGNSDVLRIAIQEAAELDAQQLEIEAIADYFQATAQLRIATGEPLRRP</sequence>
<dbReference type="AlphaFoldDB" id="D2R7J8"/>
<dbReference type="InterPro" id="IPR051906">
    <property type="entry name" value="TolC-like"/>
</dbReference>
<dbReference type="Pfam" id="PF02321">
    <property type="entry name" value="OEP"/>
    <property type="match status" value="1"/>
</dbReference>
<dbReference type="Gene3D" id="1.20.1600.10">
    <property type="entry name" value="Outer membrane efflux proteins (OEP)"/>
    <property type="match status" value="1"/>
</dbReference>
<evidence type="ECO:0000256" key="4">
    <source>
        <dbReference type="ARBA" id="ARBA00022452"/>
    </source>
</evidence>
<dbReference type="GO" id="GO:0009279">
    <property type="term" value="C:cell outer membrane"/>
    <property type="evidence" value="ECO:0007669"/>
    <property type="project" value="UniProtKB-SubCell"/>
</dbReference>
<dbReference type="eggNOG" id="COG1538">
    <property type="taxonomic scope" value="Bacteria"/>
</dbReference>
<comment type="similarity">
    <text evidence="2">Belongs to the outer membrane factor (OMF) (TC 1.B.17) family.</text>
</comment>
<dbReference type="KEGG" id="psl:Psta_2758"/>
<evidence type="ECO:0000256" key="1">
    <source>
        <dbReference type="ARBA" id="ARBA00004442"/>
    </source>
</evidence>
<organism evidence="9 10">
    <name type="scientific">Pirellula staleyi (strain ATCC 27377 / DSM 6068 / ICPB 4128)</name>
    <name type="common">Pirella staleyi</name>
    <dbReference type="NCBI Taxonomy" id="530564"/>
    <lineage>
        <taxon>Bacteria</taxon>
        <taxon>Pseudomonadati</taxon>
        <taxon>Planctomycetota</taxon>
        <taxon>Planctomycetia</taxon>
        <taxon>Pirellulales</taxon>
        <taxon>Pirellulaceae</taxon>
        <taxon>Pirellula</taxon>
    </lineage>
</organism>
<dbReference type="PANTHER" id="PTHR30026:SF21">
    <property type="entry name" value="SLR1270 PROTEIN"/>
    <property type="match status" value="1"/>
</dbReference>
<dbReference type="PANTHER" id="PTHR30026">
    <property type="entry name" value="OUTER MEMBRANE PROTEIN TOLC"/>
    <property type="match status" value="1"/>
</dbReference>
<evidence type="ECO:0000256" key="8">
    <source>
        <dbReference type="SAM" id="MobiDB-lite"/>
    </source>
</evidence>
<dbReference type="HOGENOM" id="CLU_030568_1_0_0"/>
<protein>
    <submittedName>
        <fullName evidence="9">Outer membrane efflux protein</fullName>
    </submittedName>
</protein>
<keyword evidence="7" id="KW-0998">Cell outer membrane</keyword>
<dbReference type="EMBL" id="CP001848">
    <property type="protein sequence ID" value="ADB17424.1"/>
    <property type="molecule type" value="Genomic_DNA"/>
</dbReference>
<dbReference type="GO" id="GO:1990281">
    <property type="term" value="C:efflux pump complex"/>
    <property type="evidence" value="ECO:0007669"/>
    <property type="project" value="TreeGrafter"/>
</dbReference>
<accession>D2R7J8</accession>
<evidence type="ECO:0000256" key="5">
    <source>
        <dbReference type="ARBA" id="ARBA00022692"/>
    </source>
</evidence>
<dbReference type="Proteomes" id="UP000001887">
    <property type="component" value="Chromosome"/>
</dbReference>
<feature type="compositionally biased region" description="Low complexity" evidence="8">
    <location>
        <begin position="19"/>
        <end position="42"/>
    </location>
</feature>
<evidence type="ECO:0000256" key="7">
    <source>
        <dbReference type="ARBA" id="ARBA00023237"/>
    </source>
</evidence>
<name>D2R7J8_PIRSD</name>
<gene>
    <name evidence="9" type="ordered locus">Psta_2758</name>
</gene>
<dbReference type="InterPro" id="IPR003423">
    <property type="entry name" value="OMP_efflux"/>
</dbReference>
<feature type="compositionally biased region" description="Pro residues" evidence="8">
    <location>
        <begin position="64"/>
        <end position="101"/>
    </location>
</feature>
<evidence type="ECO:0000256" key="6">
    <source>
        <dbReference type="ARBA" id="ARBA00023136"/>
    </source>
</evidence>
<comment type="subcellular location">
    <subcellularLocation>
        <location evidence="1">Cell outer membrane</location>
    </subcellularLocation>
</comment>
<reference evidence="9 10" key="1">
    <citation type="journal article" date="2009" name="Stand. Genomic Sci.">
        <title>Complete genome sequence of Pirellula staleyi type strain (ATCC 27377).</title>
        <authorList>
            <person name="Clum A."/>
            <person name="Tindall B.J."/>
            <person name="Sikorski J."/>
            <person name="Ivanova N."/>
            <person name="Mavrommatis K."/>
            <person name="Lucas S."/>
            <person name="Glavina del Rio T."/>
            <person name="Nolan M."/>
            <person name="Chen F."/>
            <person name="Tice H."/>
            <person name="Pitluck S."/>
            <person name="Cheng J.F."/>
            <person name="Chertkov O."/>
            <person name="Brettin T."/>
            <person name="Han C."/>
            <person name="Detter J.C."/>
            <person name="Kuske C."/>
            <person name="Bruce D."/>
            <person name="Goodwin L."/>
            <person name="Ovchinikova G."/>
            <person name="Pati A."/>
            <person name="Mikhailova N."/>
            <person name="Chen A."/>
            <person name="Palaniappan K."/>
            <person name="Land M."/>
            <person name="Hauser L."/>
            <person name="Chang Y.J."/>
            <person name="Jeffries C.D."/>
            <person name="Chain P."/>
            <person name="Rohde M."/>
            <person name="Goker M."/>
            <person name="Bristow J."/>
            <person name="Eisen J.A."/>
            <person name="Markowitz V."/>
            <person name="Hugenholtz P."/>
            <person name="Kyrpides N.C."/>
            <person name="Klenk H.P."/>
            <person name="Lapidus A."/>
        </authorList>
    </citation>
    <scope>NUCLEOTIDE SEQUENCE [LARGE SCALE GENOMIC DNA]</scope>
    <source>
        <strain evidence="10">ATCC 27377 / DSM 6068 / ICPB 4128</strain>
    </source>
</reference>
<evidence type="ECO:0000256" key="2">
    <source>
        <dbReference type="ARBA" id="ARBA00007613"/>
    </source>
</evidence>
<dbReference type="STRING" id="530564.Psta_2758"/>
<dbReference type="eggNOG" id="COG3468">
    <property type="taxonomic scope" value="Bacteria"/>
</dbReference>
<dbReference type="GO" id="GO:0015288">
    <property type="term" value="F:porin activity"/>
    <property type="evidence" value="ECO:0007669"/>
    <property type="project" value="TreeGrafter"/>
</dbReference>